<dbReference type="Proteomes" id="UP001430848">
    <property type="component" value="Unassembled WGS sequence"/>
</dbReference>
<dbReference type="PRINTS" id="PR00069">
    <property type="entry name" value="ALDKETRDTASE"/>
</dbReference>
<dbReference type="InterPro" id="IPR036812">
    <property type="entry name" value="NAD(P)_OxRdtase_dom_sf"/>
</dbReference>
<dbReference type="InterPro" id="IPR020471">
    <property type="entry name" value="AKR"/>
</dbReference>
<dbReference type="Gene3D" id="3.20.20.100">
    <property type="entry name" value="NADP-dependent oxidoreductase domain"/>
    <property type="match status" value="1"/>
</dbReference>
<gene>
    <name evidence="5" type="ORF">SLS63_000044</name>
</gene>
<evidence type="ECO:0000256" key="2">
    <source>
        <dbReference type="ARBA" id="ARBA00023002"/>
    </source>
</evidence>
<comment type="caution">
    <text evidence="5">The sequence shown here is derived from an EMBL/GenBank/DDBJ whole genome shotgun (WGS) entry which is preliminary data.</text>
</comment>
<organism evidence="5 6">
    <name type="scientific">Diaporthe eres</name>
    <name type="common">Phomopsis oblonga</name>
    <dbReference type="NCBI Taxonomy" id="83184"/>
    <lineage>
        <taxon>Eukaryota</taxon>
        <taxon>Fungi</taxon>
        <taxon>Dikarya</taxon>
        <taxon>Ascomycota</taxon>
        <taxon>Pezizomycotina</taxon>
        <taxon>Sordariomycetes</taxon>
        <taxon>Sordariomycetidae</taxon>
        <taxon>Diaporthales</taxon>
        <taxon>Diaporthaceae</taxon>
        <taxon>Diaporthe</taxon>
        <taxon>Diaporthe eres species complex</taxon>
    </lineage>
</organism>
<proteinExistence type="inferred from homology"/>
<keyword evidence="1" id="KW-0521">NADP</keyword>
<evidence type="ECO:0000313" key="6">
    <source>
        <dbReference type="Proteomes" id="UP001430848"/>
    </source>
</evidence>
<keyword evidence="2" id="KW-0560">Oxidoreductase</keyword>
<protein>
    <recommendedName>
        <fullName evidence="4">NADP-dependent oxidoreductase domain-containing protein</fullName>
    </recommendedName>
</protein>
<dbReference type="PANTHER" id="PTHR43364">
    <property type="entry name" value="NADH-SPECIFIC METHYLGLYOXAL REDUCTASE-RELATED"/>
    <property type="match status" value="1"/>
</dbReference>
<dbReference type="SUPFAM" id="SSF51430">
    <property type="entry name" value="NAD(P)-linked oxidoreductase"/>
    <property type="match status" value="1"/>
</dbReference>
<dbReference type="PANTHER" id="PTHR43364:SF7">
    <property type="entry name" value="NADP-DEPENDENT OXIDOREDUCTASE DOMAIN-CONTAINING PROTEIN-RELATED"/>
    <property type="match status" value="1"/>
</dbReference>
<comment type="similarity">
    <text evidence="3">Belongs to the aldo/keto reductase family. Aldo/keto reductase 2 subfamily.</text>
</comment>
<feature type="domain" description="NADP-dependent oxidoreductase" evidence="4">
    <location>
        <begin position="6"/>
        <end position="309"/>
    </location>
</feature>
<dbReference type="InterPro" id="IPR023210">
    <property type="entry name" value="NADP_OxRdtase_dom"/>
</dbReference>
<keyword evidence="6" id="KW-1185">Reference proteome</keyword>
<sequence>MGACDQKTTEGILDYFYEQGGNFIDTANNYQFGESEMWIGEWMKKRGNRDEMVIATKYTTNYMAGPPGEGRIMANFTGNGTKSLHTSLKASLKKLNTDYIDLLYVHWWDFSASVEIDALQFQIPTAVIGLHFWKGQQIPELMQSLNNLVVQGKVLYLGVSDTPAWVVSKANQYARDHGLRQFCVYQGRWNASSRDFEREIIPMCREEVMGLAPWGALGGGSFKSEEQRNSGEGRKIQATEHQVKISGVLEKIANRKNTAITSVALAYVMHKTPYVFPIVGGRKVEHLKGNIEALKLHLSHEDLKEIEDAVPFDAGFPNTFFYQGQSVDHPGEVWLLGMAGKFDYVPLQEAITPAEN</sequence>
<reference evidence="5 6" key="1">
    <citation type="submission" date="2024-02" db="EMBL/GenBank/DDBJ databases">
        <title>De novo assembly and annotation of 12 fungi associated with fruit tree decline syndrome in Ontario, Canada.</title>
        <authorList>
            <person name="Sulman M."/>
            <person name="Ellouze W."/>
            <person name="Ilyukhin E."/>
        </authorList>
    </citation>
    <scope>NUCLEOTIDE SEQUENCE [LARGE SCALE GENOMIC DNA]</scope>
    <source>
        <strain evidence="5 6">M169</strain>
    </source>
</reference>
<evidence type="ECO:0000259" key="4">
    <source>
        <dbReference type="Pfam" id="PF00248"/>
    </source>
</evidence>
<dbReference type="InterPro" id="IPR050523">
    <property type="entry name" value="AKR_Detox_Biosynth"/>
</dbReference>
<evidence type="ECO:0000256" key="3">
    <source>
        <dbReference type="ARBA" id="ARBA00038157"/>
    </source>
</evidence>
<evidence type="ECO:0000256" key="1">
    <source>
        <dbReference type="ARBA" id="ARBA00022857"/>
    </source>
</evidence>
<name>A0ABR1PPM5_DIAER</name>
<evidence type="ECO:0000313" key="5">
    <source>
        <dbReference type="EMBL" id="KAK7742480.1"/>
    </source>
</evidence>
<dbReference type="EMBL" id="JAKNSF020000001">
    <property type="protein sequence ID" value="KAK7742480.1"/>
    <property type="molecule type" value="Genomic_DNA"/>
</dbReference>
<dbReference type="Pfam" id="PF00248">
    <property type="entry name" value="Aldo_ket_red"/>
    <property type="match status" value="1"/>
</dbReference>
<accession>A0ABR1PPM5</accession>